<dbReference type="Pfam" id="PF00240">
    <property type="entry name" value="ubiquitin"/>
    <property type="match status" value="1"/>
</dbReference>
<dbReference type="Proteomes" id="UP000828390">
    <property type="component" value="Unassembled WGS sequence"/>
</dbReference>
<dbReference type="AlphaFoldDB" id="A0A9D4BLV4"/>
<reference evidence="2" key="2">
    <citation type="submission" date="2020-11" db="EMBL/GenBank/DDBJ databases">
        <authorList>
            <person name="McCartney M.A."/>
            <person name="Auch B."/>
            <person name="Kono T."/>
            <person name="Mallez S."/>
            <person name="Becker A."/>
            <person name="Gohl D.M."/>
            <person name="Silverstein K.A.T."/>
            <person name="Koren S."/>
            <person name="Bechman K.B."/>
            <person name="Herman A."/>
            <person name="Abrahante J.E."/>
            <person name="Garbe J."/>
        </authorList>
    </citation>
    <scope>NUCLEOTIDE SEQUENCE</scope>
    <source>
        <strain evidence="2">Duluth1</strain>
        <tissue evidence="2">Whole animal</tissue>
    </source>
</reference>
<dbReference type="InterPro" id="IPR029071">
    <property type="entry name" value="Ubiquitin-like_domsf"/>
</dbReference>
<dbReference type="CDD" id="cd17039">
    <property type="entry name" value="Ubl_ubiquitin_like"/>
    <property type="match status" value="1"/>
</dbReference>
<dbReference type="SUPFAM" id="SSF54236">
    <property type="entry name" value="Ubiquitin-like"/>
    <property type="match status" value="1"/>
</dbReference>
<sequence>MACITCNIEKLGNEFPPSTVTENCFHPILCCLRCTMKAVKETSKCPHPDCNQPATLADPTLKFFQAILDGMFKMYDVTDDYIPTTPSVVSGLKNGRLTISLLTGESFTIYEFNPNMEVLELKSNVQQKLKHDVNKQKLLYRDK</sequence>
<dbReference type="InterPro" id="IPR000626">
    <property type="entry name" value="Ubiquitin-like_dom"/>
</dbReference>
<dbReference type="Gene3D" id="3.10.20.90">
    <property type="entry name" value="Phosphatidylinositol 3-kinase Catalytic Subunit, Chain A, domain 1"/>
    <property type="match status" value="1"/>
</dbReference>
<evidence type="ECO:0000259" key="1">
    <source>
        <dbReference type="Pfam" id="PF00240"/>
    </source>
</evidence>
<gene>
    <name evidence="2" type="ORF">DPMN_074606</name>
</gene>
<evidence type="ECO:0000313" key="2">
    <source>
        <dbReference type="EMBL" id="KAH3699646.1"/>
    </source>
</evidence>
<comment type="caution">
    <text evidence="2">The sequence shown here is derived from an EMBL/GenBank/DDBJ whole genome shotgun (WGS) entry which is preliminary data.</text>
</comment>
<accession>A0A9D4BLV4</accession>
<dbReference type="EMBL" id="JAIWYP010000015">
    <property type="protein sequence ID" value="KAH3699646.1"/>
    <property type="molecule type" value="Genomic_DNA"/>
</dbReference>
<keyword evidence="3" id="KW-1185">Reference proteome</keyword>
<reference evidence="2" key="1">
    <citation type="journal article" date="2019" name="bioRxiv">
        <title>The Genome of the Zebra Mussel, Dreissena polymorpha: A Resource for Invasive Species Research.</title>
        <authorList>
            <person name="McCartney M.A."/>
            <person name="Auch B."/>
            <person name="Kono T."/>
            <person name="Mallez S."/>
            <person name="Zhang Y."/>
            <person name="Obille A."/>
            <person name="Becker A."/>
            <person name="Abrahante J.E."/>
            <person name="Garbe J."/>
            <person name="Badalamenti J.P."/>
            <person name="Herman A."/>
            <person name="Mangelson H."/>
            <person name="Liachko I."/>
            <person name="Sullivan S."/>
            <person name="Sone E.D."/>
            <person name="Koren S."/>
            <person name="Silverstein K.A.T."/>
            <person name="Beckman K.B."/>
            <person name="Gohl D.M."/>
        </authorList>
    </citation>
    <scope>NUCLEOTIDE SEQUENCE</scope>
    <source>
        <strain evidence="2">Duluth1</strain>
        <tissue evidence="2">Whole animal</tissue>
    </source>
</reference>
<organism evidence="2 3">
    <name type="scientific">Dreissena polymorpha</name>
    <name type="common">Zebra mussel</name>
    <name type="synonym">Mytilus polymorpha</name>
    <dbReference type="NCBI Taxonomy" id="45954"/>
    <lineage>
        <taxon>Eukaryota</taxon>
        <taxon>Metazoa</taxon>
        <taxon>Spiralia</taxon>
        <taxon>Lophotrochozoa</taxon>
        <taxon>Mollusca</taxon>
        <taxon>Bivalvia</taxon>
        <taxon>Autobranchia</taxon>
        <taxon>Heteroconchia</taxon>
        <taxon>Euheterodonta</taxon>
        <taxon>Imparidentia</taxon>
        <taxon>Neoheterodontei</taxon>
        <taxon>Myida</taxon>
        <taxon>Dreissenoidea</taxon>
        <taxon>Dreissenidae</taxon>
        <taxon>Dreissena</taxon>
    </lineage>
</organism>
<proteinExistence type="predicted"/>
<evidence type="ECO:0000313" key="3">
    <source>
        <dbReference type="Proteomes" id="UP000828390"/>
    </source>
</evidence>
<name>A0A9D4BLV4_DREPO</name>
<feature type="domain" description="Ubiquitin-like" evidence="1">
    <location>
        <begin position="97"/>
        <end position="143"/>
    </location>
</feature>
<protein>
    <recommendedName>
        <fullName evidence="1">Ubiquitin-like domain-containing protein</fullName>
    </recommendedName>
</protein>